<evidence type="ECO:0000313" key="2">
    <source>
        <dbReference type="Proteomes" id="UP000290218"/>
    </source>
</evidence>
<accession>A0A4Q1C506</accession>
<sequence length="245" mass="26905">MPHPSDSAPRPPDDFARMLAAPEPMLLVGGQAINLWALYYQDQTRDLAPFVSRDADVLGDRDTLELLGRLSGAKPQFFPMKPPSNEVGVVVGTDTAGGAMLIEVLRYVRGVSNEELRDPVYEFAIGEQQVRVRAPGPMALLKAKIANLSEINQKGRQDARHILILARILPVYLADLRSSAAAGRLEERKLVAILEQLLAVLISDQGQDACADLKLQARDFYSDLDPTGLPKVSAFLTERLPRVLK</sequence>
<protein>
    <recommendedName>
        <fullName evidence="3">Nucleotidyl transferase AbiEii/AbiGii toxin family protein</fullName>
    </recommendedName>
</protein>
<organism evidence="1 2">
    <name type="scientific">Oleiharenicola lentus</name>
    <dbReference type="NCBI Taxonomy" id="2508720"/>
    <lineage>
        <taxon>Bacteria</taxon>
        <taxon>Pseudomonadati</taxon>
        <taxon>Verrucomicrobiota</taxon>
        <taxon>Opitutia</taxon>
        <taxon>Opitutales</taxon>
        <taxon>Opitutaceae</taxon>
        <taxon>Oleiharenicola</taxon>
    </lineage>
</organism>
<dbReference type="EMBL" id="SDHX01000002">
    <property type="protein sequence ID" value="RXK53502.1"/>
    <property type="molecule type" value="Genomic_DNA"/>
</dbReference>
<evidence type="ECO:0008006" key="3">
    <source>
        <dbReference type="Google" id="ProtNLM"/>
    </source>
</evidence>
<dbReference type="AlphaFoldDB" id="A0A4Q1C506"/>
<keyword evidence="2" id="KW-1185">Reference proteome</keyword>
<comment type="caution">
    <text evidence="1">The sequence shown here is derived from an EMBL/GenBank/DDBJ whole genome shotgun (WGS) entry which is preliminary data.</text>
</comment>
<evidence type="ECO:0000313" key="1">
    <source>
        <dbReference type="EMBL" id="RXK53502.1"/>
    </source>
</evidence>
<dbReference type="Proteomes" id="UP000290218">
    <property type="component" value="Unassembled WGS sequence"/>
</dbReference>
<gene>
    <name evidence="1" type="ORF">ESB00_17570</name>
</gene>
<dbReference type="OrthoDB" id="197049at2"/>
<proteinExistence type="predicted"/>
<name>A0A4Q1C506_9BACT</name>
<reference evidence="1 2" key="1">
    <citation type="submission" date="2019-01" db="EMBL/GenBank/DDBJ databases">
        <title>Lacunisphaera sp. strain TWA-58.</title>
        <authorList>
            <person name="Chen W.-M."/>
        </authorList>
    </citation>
    <scope>NUCLEOTIDE SEQUENCE [LARGE SCALE GENOMIC DNA]</scope>
    <source>
        <strain evidence="1 2">TWA-58</strain>
    </source>
</reference>
<dbReference type="RefSeq" id="WP_129049217.1">
    <property type="nucleotide sequence ID" value="NZ_SDHX01000002.1"/>
</dbReference>